<dbReference type="Gene3D" id="2.60.40.10">
    <property type="entry name" value="Immunoglobulins"/>
    <property type="match status" value="1"/>
</dbReference>
<organism evidence="2">
    <name type="scientific">uncultured Thiotrichaceae bacterium</name>
    <dbReference type="NCBI Taxonomy" id="298394"/>
    <lineage>
        <taxon>Bacteria</taxon>
        <taxon>Pseudomonadati</taxon>
        <taxon>Pseudomonadota</taxon>
        <taxon>Gammaproteobacteria</taxon>
        <taxon>Thiotrichales</taxon>
        <taxon>Thiotrichaceae</taxon>
        <taxon>environmental samples</taxon>
    </lineage>
</organism>
<gene>
    <name evidence="2" type="ORF">HELGO_WM17401</name>
</gene>
<dbReference type="GO" id="GO:0006508">
    <property type="term" value="P:proteolysis"/>
    <property type="evidence" value="ECO:0007669"/>
    <property type="project" value="InterPro"/>
</dbReference>
<dbReference type="AlphaFoldDB" id="A0A6S6TGI3"/>
<dbReference type="GO" id="GO:0004222">
    <property type="term" value="F:metalloendopeptidase activity"/>
    <property type="evidence" value="ECO:0007669"/>
    <property type="project" value="InterPro"/>
</dbReference>
<dbReference type="InterPro" id="IPR013783">
    <property type="entry name" value="Ig-like_fold"/>
</dbReference>
<dbReference type="InterPro" id="IPR024079">
    <property type="entry name" value="MetalloPept_cat_dom_sf"/>
</dbReference>
<dbReference type="InterPro" id="IPR001590">
    <property type="entry name" value="Peptidase_M12B"/>
</dbReference>
<accession>A0A6S6TGI3</accession>
<evidence type="ECO:0000313" key="2">
    <source>
        <dbReference type="EMBL" id="CAA6818455.1"/>
    </source>
</evidence>
<reference evidence="2" key="1">
    <citation type="submission" date="2020-01" db="EMBL/GenBank/DDBJ databases">
        <authorList>
            <person name="Meier V. D."/>
            <person name="Meier V D."/>
        </authorList>
    </citation>
    <scope>NUCLEOTIDE SEQUENCE</scope>
    <source>
        <strain evidence="2">HLG_WM_MAG_07</strain>
    </source>
</reference>
<dbReference type="Pfam" id="PF13583">
    <property type="entry name" value="Reprolysin_4"/>
    <property type="match status" value="1"/>
</dbReference>
<dbReference type="PROSITE" id="PS50215">
    <property type="entry name" value="ADAM_MEPRO"/>
    <property type="match status" value="1"/>
</dbReference>
<proteinExistence type="predicted"/>
<name>A0A6S6TGI3_9GAMM</name>
<feature type="domain" description="Peptidase M12B" evidence="1">
    <location>
        <begin position="187"/>
        <end position="393"/>
    </location>
</feature>
<dbReference type="EMBL" id="CACVAY010000085">
    <property type="protein sequence ID" value="CAA6818455.1"/>
    <property type="molecule type" value="Genomic_DNA"/>
</dbReference>
<sequence>MLLSLIYFLLPNLLLAKTSDIQPKENLNTSEQVRFLTLDSDVLKKRLSITPFSHQEKPTINFPLPNGGNIEVTAKKIKIWEKEQSHSQFWEVQSTDSANKSHGVINSTALGIHAMLVLPNKEIILLKPASLPSENNYMVQTRKSIPLSKRFEEVLYQNKKTNKPSIISRSTQQRVNYQGITEYRLAVAATGEFTEFFDSVELAQASIANMISHVNVIYERDLGIRFILVDNTNIIFEHPGEGFTADASLTELGEQNGKILVEHIGAENFDMGHVISFGQNIGGLAYIGGACNPDPAIKASGASRTYDPMSGAFDIDYLGHEMGHQVGATHTFNSNEGLCAGTRTPETAVEPGSGNSIMSYAGLCGIDNTRESSLSVFHIVSIEQIKQHLQQYQSCGTVVANDTNTPPNIESFDNYIIVDAGQPFTLHAQATDSDNDEISYSWDQVDAGTASHTGNDYGDNAIFQIMDPTTASQRTFPAYTVYNRDIHFRLVVRDGNGAMSTEDVTVTVVNGKDLPNTTTAKASGGGHISVGFFFLLFFLSACKLRIKEIKEAKLH</sequence>
<dbReference type="Gene3D" id="3.40.390.10">
    <property type="entry name" value="Collagenase (Catalytic Domain)"/>
    <property type="match status" value="1"/>
</dbReference>
<dbReference type="SUPFAM" id="SSF55486">
    <property type="entry name" value="Metalloproteases ('zincins'), catalytic domain"/>
    <property type="match status" value="1"/>
</dbReference>
<evidence type="ECO:0000259" key="1">
    <source>
        <dbReference type="PROSITE" id="PS50215"/>
    </source>
</evidence>
<protein>
    <submittedName>
        <fullName evidence="2">Metallo-peptidase family M12B Reprolysin-like</fullName>
    </submittedName>
</protein>